<organism evidence="2 3">
    <name type="scientific">Nicotiana attenuata</name>
    <name type="common">Coyote tobacco</name>
    <dbReference type="NCBI Taxonomy" id="49451"/>
    <lineage>
        <taxon>Eukaryota</taxon>
        <taxon>Viridiplantae</taxon>
        <taxon>Streptophyta</taxon>
        <taxon>Embryophyta</taxon>
        <taxon>Tracheophyta</taxon>
        <taxon>Spermatophyta</taxon>
        <taxon>Magnoliopsida</taxon>
        <taxon>eudicotyledons</taxon>
        <taxon>Gunneridae</taxon>
        <taxon>Pentapetalae</taxon>
        <taxon>asterids</taxon>
        <taxon>lamiids</taxon>
        <taxon>Solanales</taxon>
        <taxon>Solanaceae</taxon>
        <taxon>Nicotianoideae</taxon>
        <taxon>Nicotianeae</taxon>
        <taxon>Nicotiana</taxon>
    </lineage>
</organism>
<gene>
    <name evidence="2" type="ORF">A4A49_32655</name>
</gene>
<sequence>MAINGSIEQPQPSVANQRYTFNPQPAAADLQHHPILTRPNSTRPICDTPVHCPTTMTPTGPVIFNVRETTLPTTGEHLERDNQSPIDIEKLRNVQGEGATELLQPNENRFLMARGSKSNGIQRGLQRDVDPTFSQNSCKMLIEHALSLESGNAETTLDPNSSDESPGTIN</sequence>
<protein>
    <submittedName>
        <fullName evidence="2">Uncharacterized protein</fullName>
    </submittedName>
</protein>
<reference evidence="2" key="1">
    <citation type="submission" date="2016-11" db="EMBL/GenBank/DDBJ databases">
        <title>The genome of Nicotiana attenuata.</title>
        <authorList>
            <person name="Xu S."/>
            <person name="Brockmoeller T."/>
            <person name="Gaquerel E."/>
            <person name="Navarro A."/>
            <person name="Kuhl H."/>
            <person name="Gase K."/>
            <person name="Ling Z."/>
            <person name="Zhou W."/>
            <person name="Kreitzer C."/>
            <person name="Stanke M."/>
            <person name="Tang H."/>
            <person name="Lyons E."/>
            <person name="Pandey P."/>
            <person name="Pandey S.P."/>
            <person name="Timmermann B."/>
            <person name="Baldwin I.T."/>
        </authorList>
    </citation>
    <scope>NUCLEOTIDE SEQUENCE [LARGE SCALE GENOMIC DNA]</scope>
    <source>
        <strain evidence="2">UT</strain>
    </source>
</reference>
<accession>A0A314LD44</accession>
<dbReference type="AlphaFoldDB" id="A0A314LD44"/>
<dbReference type="Proteomes" id="UP000187609">
    <property type="component" value="Unassembled WGS sequence"/>
</dbReference>
<dbReference type="EMBL" id="MJEQ01000154">
    <property type="protein sequence ID" value="OIT38989.1"/>
    <property type="molecule type" value="Genomic_DNA"/>
</dbReference>
<dbReference type="Gramene" id="OIT38989">
    <property type="protein sequence ID" value="OIT38989"/>
    <property type="gene ID" value="A4A49_32655"/>
</dbReference>
<comment type="caution">
    <text evidence="2">The sequence shown here is derived from an EMBL/GenBank/DDBJ whole genome shotgun (WGS) entry which is preliminary data.</text>
</comment>
<evidence type="ECO:0000313" key="2">
    <source>
        <dbReference type="EMBL" id="OIT38989.1"/>
    </source>
</evidence>
<feature type="region of interest" description="Disordered" evidence="1">
    <location>
        <begin position="150"/>
        <end position="170"/>
    </location>
</feature>
<name>A0A314LD44_NICAT</name>
<evidence type="ECO:0000313" key="3">
    <source>
        <dbReference type="Proteomes" id="UP000187609"/>
    </source>
</evidence>
<proteinExistence type="predicted"/>
<keyword evidence="3" id="KW-1185">Reference proteome</keyword>
<evidence type="ECO:0000256" key="1">
    <source>
        <dbReference type="SAM" id="MobiDB-lite"/>
    </source>
</evidence>